<reference evidence="2" key="1">
    <citation type="journal article" date="2010" name="Science">
        <title>Plasticity of animal genome architecture unmasked by rapid evolution of a pelagic tunicate.</title>
        <authorList>
            <person name="Denoeud F."/>
            <person name="Henriet S."/>
            <person name="Mungpakdee S."/>
            <person name="Aury J.M."/>
            <person name="Da Silva C."/>
            <person name="Brinkmann H."/>
            <person name="Mikhaleva J."/>
            <person name="Olsen L.C."/>
            <person name="Jubin C."/>
            <person name="Canestro C."/>
            <person name="Bouquet J.M."/>
            <person name="Danks G."/>
            <person name="Poulain J."/>
            <person name="Campsteijn C."/>
            <person name="Adamski M."/>
            <person name="Cross I."/>
            <person name="Yadetie F."/>
            <person name="Muffato M."/>
            <person name="Louis A."/>
            <person name="Butcher S."/>
            <person name="Tsagkogeorga G."/>
            <person name="Konrad A."/>
            <person name="Singh S."/>
            <person name="Jensen M.F."/>
            <person name="Cong E.H."/>
            <person name="Eikeseth-Otteraa H."/>
            <person name="Noel B."/>
            <person name="Anthouard V."/>
            <person name="Porcel B.M."/>
            <person name="Kachouri-Lafond R."/>
            <person name="Nishino A."/>
            <person name="Ugolini M."/>
            <person name="Chourrout P."/>
            <person name="Nishida H."/>
            <person name="Aasland R."/>
            <person name="Huzurbazar S."/>
            <person name="Westhof E."/>
            <person name="Delsuc F."/>
            <person name="Lehrach H."/>
            <person name="Reinhardt R."/>
            <person name="Weissenbach J."/>
            <person name="Roy S.W."/>
            <person name="Artiguenave F."/>
            <person name="Postlethwait J.H."/>
            <person name="Manak J.R."/>
            <person name="Thompson E.M."/>
            <person name="Jaillon O."/>
            <person name="Du Pasquier L."/>
            <person name="Boudinot P."/>
            <person name="Liberles D.A."/>
            <person name="Volff J.N."/>
            <person name="Philippe H."/>
            <person name="Lenhard B."/>
            <person name="Roest Crollius H."/>
            <person name="Wincker P."/>
            <person name="Chourrout D."/>
        </authorList>
    </citation>
    <scope>NUCLEOTIDE SEQUENCE [LARGE SCALE GENOMIC DNA]</scope>
</reference>
<gene>
    <name evidence="2" type="ORF">GSOID_T00001297001</name>
</gene>
<dbReference type="Proteomes" id="UP000001307">
    <property type="component" value="Unassembled WGS sequence"/>
</dbReference>
<feature type="region of interest" description="Disordered" evidence="1">
    <location>
        <begin position="1147"/>
        <end position="1262"/>
    </location>
</feature>
<organism evidence="2">
    <name type="scientific">Oikopleura dioica</name>
    <name type="common">Tunicate</name>
    <dbReference type="NCBI Taxonomy" id="34765"/>
    <lineage>
        <taxon>Eukaryota</taxon>
        <taxon>Metazoa</taxon>
        <taxon>Chordata</taxon>
        <taxon>Tunicata</taxon>
        <taxon>Appendicularia</taxon>
        <taxon>Copelata</taxon>
        <taxon>Oikopleuridae</taxon>
        <taxon>Oikopleura</taxon>
    </lineage>
</organism>
<feature type="compositionally biased region" description="Basic and acidic residues" evidence="1">
    <location>
        <begin position="1182"/>
        <end position="1196"/>
    </location>
</feature>
<dbReference type="EMBL" id="FN653024">
    <property type="protein sequence ID" value="CBY23961.1"/>
    <property type="molecule type" value="Genomic_DNA"/>
</dbReference>
<feature type="compositionally biased region" description="Basic and acidic residues" evidence="1">
    <location>
        <begin position="1241"/>
        <end position="1262"/>
    </location>
</feature>
<protein>
    <submittedName>
        <fullName evidence="2">Uncharacterized protein</fullName>
    </submittedName>
</protein>
<dbReference type="Gene3D" id="1.25.10.10">
    <property type="entry name" value="Leucine-rich Repeat Variant"/>
    <property type="match status" value="1"/>
</dbReference>
<dbReference type="AlphaFoldDB" id="E4X4H1"/>
<evidence type="ECO:0000313" key="3">
    <source>
        <dbReference type="Proteomes" id="UP000001307"/>
    </source>
</evidence>
<dbReference type="InterPro" id="IPR016024">
    <property type="entry name" value="ARM-type_fold"/>
</dbReference>
<feature type="compositionally biased region" description="Polar residues" evidence="1">
    <location>
        <begin position="1197"/>
        <end position="1210"/>
    </location>
</feature>
<dbReference type="Pfam" id="PF20168">
    <property type="entry name" value="PDS5"/>
    <property type="match status" value="1"/>
</dbReference>
<evidence type="ECO:0000256" key="1">
    <source>
        <dbReference type="SAM" id="MobiDB-lite"/>
    </source>
</evidence>
<feature type="compositionally biased region" description="Low complexity" evidence="1">
    <location>
        <begin position="1212"/>
        <end position="1222"/>
    </location>
</feature>
<feature type="compositionally biased region" description="Basic residues" evidence="1">
    <location>
        <begin position="1223"/>
        <end position="1240"/>
    </location>
</feature>
<dbReference type="InterPro" id="IPR011989">
    <property type="entry name" value="ARM-like"/>
</dbReference>
<proteinExistence type="predicted"/>
<evidence type="ECO:0000313" key="2">
    <source>
        <dbReference type="EMBL" id="CBY23961.1"/>
    </source>
</evidence>
<dbReference type="SUPFAM" id="SSF48371">
    <property type="entry name" value="ARM repeat"/>
    <property type="match status" value="1"/>
</dbReference>
<feature type="compositionally biased region" description="Basic and acidic residues" evidence="1">
    <location>
        <begin position="1162"/>
        <end position="1173"/>
    </location>
</feature>
<sequence>MGDEARDQLQKDLNSYQAIAKKLCNLTEDDDKALLTKTMVKLVHYLRSIDQEDTTRRDAIAVAIHCIGKSCFMESEDLVVRASTAGAMVHAFRIYVPNFPPFCLTDMATTDEERVLDSLNFLVDLIQHVTDEESGKKIGYAIEYINTIQLFNCVFKLEGEDIGENEFIDKAIKYIIECKIKDAGKRKVLSNILRELILVSEHEDFNVIDNMLSYLISGVANYNKNAAQIVKDAFVDTGEHFAVVLSLFFNTMFVQFDKIPIKIANKWHEVLITLFKIDKNLISEDTLSYIHDLVHSTTTKITERSKAITCLCELYLSPEAAKMVEFKDVIAKTLGRPVEDAKVRELIVKKCSDILLKDGLDKNILKIFLNFYNDTKDGVREKVAERLQAIICSSIDFVTEETVNILGMLTRDRVSIKVRLAAIRSIATIFKTHRAHSDLPLLKQLLRSLLEVYWAFARSKQAKDLTELEESGRIEIMMAFQTLIVGGDSVEPEERAVNLSRMWLDEDAHFEKFIRSMFIDLYAMRKPFERTLELIADETVEEGRIEESFRSTIDYTCVKAKDSMNESIMKVMLQNENLLDIGRKITYLEMPVKSRIKNQKKFIDAIRTADSSINLTAISELCQRSTDCVMEPKVIIKLFKLLSESTDERKKLRTMNLINYFSNTHEYSFANLDVFEIVISFLDKKECTKEMLILLKNIGGLLSEVYQGRKDAEGVEDEDLDLSILKTLSSYLEEIIEGDDNKLSKLAIAAMISVGNGGDITIKLTQKILQKLTGNAIRKIKSCLNAGEYDDEFNNANLVLGCVMADTSSASRGQFLHIFEDYIIGNKLSMPETNAAAFIKCCERYMRFILEERTANCERLVHFISSQLRENRAKAKAAASSALFRLSSFKAVRTCLTGDDIRQICFQLARKKEKALKHIENKDVPLMWVSILIILEFENDKVWVAKIQQIARIYREQSSDELANEAESVLCYVIDILQMSFTLEELKNPEGQKKLEEIQDRLRVFISAFTSPPAYGLRKTENDRKKLWAKLSRSFGILHGIAQVCRQHLFTVGCTGGLKVTQKTYCVCEIVMQEILRQSAESKMSIDPISPTAILKLFSNKLFQLAKLPSGKLIPADKSVHMPEYLTYATQGSSAGKRKQPKDIAKIKLDDHQSDEDNDDRVEEKIIPKETKTRSGRAIRRRIIDGTEEDEKKKSELASQNTSNVTTDSDISTRSQASSRNSSRSRSRSPIKKATPKVKKTVKEIQKDEGKDDSVDTSQERS</sequence>
<dbReference type="InParanoid" id="E4X4H1"/>
<name>E4X4H1_OIKDI</name>
<keyword evidence="3" id="KW-1185">Reference proteome</keyword>
<dbReference type="OrthoDB" id="10352181at2759"/>
<accession>E4X4H1</accession>